<feature type="compositionally biased region" description="Low complexity" evidence="3">
    <location>
        <begin position="1"/>
        <end position="10"/>
    </location>
</feature>
<dbReference type="PANTHER" id="PTHR13073:SF0">
    <property type="entry name" value="BIOGENESIS OF LYSOSOME-RELATED ORGANELLES COMPLEX 1 SUBUNIT 1"/>
    <property type="match status" value="1"/>
</dbReference>
<feature type="compositionally biased region" description="Low complexity" evidence="3">
    <location>
        <begin position="17"/>
        <end position="49"/>
    </location>
</feature>
<dbReference type="OrthoDB" id="20018at2759"/>
<protein>
    <recommendedName>
        <fullName evidence="2">Biogenesis of lysosome-related organelles complex 1 subunit 1</fullName>
    </recommendedName>
</protein>
<gene>
    <name evidence="4" type="ORF">ASPCAL00173</name>
</gene>
<evidence type="ECO:0000313" key="4">
    <source>
        <dbReference type="EMBL" id="CEL00574.1"/>
    </source>
</evidence>
<evidence type="ECO:0000256" key="1">
    <source>
        <dbReference type="ARBA" id="ARBA00007133"/>
    </source>
</evidence>
<comment type="similarity">
    <text evidence="1">Belongs to the BLOC1S1 family.</text>
</comment>
<evidence type="ECO:0000256" key="3">
    <source>
        <dbReference type="SAM" id="MobiDB-lite"/>
    </source>
</evidence>
<feature type="compositionally biased region" description="Basic and acidic residues" evidence="3">
    <location>
        <begin position="156"/>
        <end position="173"/>
    </location>
</feature>
<dbReference type="GO" id="GO:0016197">
    <property type="term" value="P:endosomal transport"/>
    <property type="evidence" value="ECO:0007669"/>
    <property type="project" value="TreeGrafter"/>
</dbReference>
<organism evidence="4 5">
    <name type="scientific">Aspergillus calidoustus</name>
    <dbReference type="NCBI Taxonomy" id="454130"/>
    <lineage>
        <taxon>Eukaryota</taxon>
        <taxon>Fungi</taxon>
        <taxon>Dikarya</taxon>
        <taxon>Ascomycota</taxon>
        <taxon>Pezizomycotina</taxon>
        <taxon>Eurotiomycetes</taxon>
        <taxon>Eurotiomycetidae</taxon>
        <taxon>Eurotiales</taxon>
        <taxon>Aspergillaceae</taxon>
        <taxon>Aspergillus</taxon>
        <taxon>Aspergillus subgen. Nidulantes</taxon>
    </lineage>
</organism>
<dbReference type="AlphaFoldDB" id="A0A0U5FQU1"/>
<feature type="region of interest" description="Disordered" evidence="3">
    <location>
        <begin position="146"/>
        <end position="221"/>
    </location>
</feature>
<feature type="region of interest" description="Disordered" evidence="3">
    <location>
        <begin position="1"/>
        <end position="57"/>
    </location>
</feature>
<evidence type="ECO:0000313" key="5">
    <source>
        <dbReference type="Proteomes" id="UP000054771"/>
    </source>
</evidence>
<accession>A0A0U5FQU1</accession>
<dbReference type="PANTHER" id="PTHR13073">
    <property type="entry name" value="BLOC-1 COMPLEX SUBUNIT 1"/>
    <property type="match status" value="1"/>
</dbReference>
<sequence length="221" mass="24300">MTLPQVTTTSPQPPTQPNTTNSNTTTTQGPTPAIPPSSISLSTSQTSDPKQTAEAKSAFTASLHSLGANYTTELVERAKVLHSNQGALSAQEENLAKTTEALRKQNDAWEGIAEDARKGLKEIGDVQNWAEVIERELLVLEETLRIAEEEEEEREEDRVRAEERGRERGRYESLSEDEEGRGVDGHGLGNGKVDEEEGQKGNKGKGKEPATETKKGWFGWW</sequence>
<dbReference type="Pfam" id="PF06320">
    <property type="entry name" value="GCN5L1"/>
    <property type="match status" value="1"/>
</dbReference>
<reference evidence="5" key="1">
    <citation type="journal article" date="2016" name="Genome Announc.">
        <title>Draft genome sequences of fungus Aspergillus calidoustus.</title>
        <authorList>
            <person name="Horn F."/>
            <person name="Linde J."/>
            <person name="Mattern D.J."/>
            <person name="Walther G."/>
            <person name="Guthke R."/>
            <person name="Scherlach K."/>
            <person name="Martin K."/>
            <person name="Brakhage A.A."/>
            <person name="Petzke L."/>
            <person name="Valiante V."/>
        </authorList>
    </citation>
    <scope>NUCLEOTIDE SEQUENCE [LARGE SCALE GENOMIC DNA]</scope>
    <source>
        <strain evidence="5">SF006504</strain>
    </source>
</reference>
<dbReference type="InterPro" id="IPR009395">
    <property type="entry name" value="BLOC1S1"/>
</dbReference>
<proteinExistence type="inferred from homology"/>
<keyword evidence="5" id="KW-1185">Reference proteome</keyword>
<dbReference type="Proteomes" id="UP000054771">
    <property type="component" value="Unassembled WGS sequence"/>
</dbReference>
<dbReference type="OMA" id="DNEMRTR"/>
<dbReference type="GO" id="GO:0031083">
    <property type="term" value="C:BLOC-1 complex"/>
    <property type="evidence" value="ECO:0007669"/>
    <property type="project" value="InterPro"/>
</dbReference>
<evidence type="ECO:0000256" key="2">
    <source>
        <dbReference type="ARBA" id="ARBA00019577"/>
    </source>
</evidence>
<dbReference type="STRING" id="454130.A0A0U5FQU1"/>
<feature type="compositionally biased region" description="Basic and acidic residues" evidence="3">
    <location>
        <begin position="205"/>
        <end position="215"/>
    </location>
</feature>
<dbReference type="EMBL" id="CDMC01000001">
    <property type="protein sequence ID" value="CEL00574.1"/>
    <property type="molecule type" value="Genomic_DNA"/>
</dbReference>
<name>A0A0U5FQU1_ASPCI</name>